<dbReference type="EnsemblMetazoa" id="PPA05339.1">
    <property type="protein sequence ID" value="PPA05339.1"/>
    <property type="gene ID" value="WBGene00094893"/>
</dbReference>
<accession>A0A8R1U5F6</accession>
<name>A0A2A6CDL2_PRIPA</name>
<gene>
    <name evidence="1" type="primary">WBGene00094893</name>
</gene>
<keyword evidence="2" id="KW-1185">Reference proteome</keyword>
<dbReference type="PANTHER" id="PTHR22596">
    <property type="entry name" value="TRYPSIN-LIKE PROTEASE PROTEIN 6"/>
    <property type="match status" value="1"/>
</dbReference>
<dbReference type="InterPro" id="IPR009003">
    <property type="entry name" value="Peptidase_S1_PA"/>
</dbReference>
<dbReference type="PROSITE" id="PS50240">
    <property type="entry name" value="TRYPSIN_DOM"/>
    <property type="match status" value="1"/>
</dbReference>
<dbReference type="GO" id="GO:0006508">
    <property type="term" value="P:proteolysis"/>
    <property type="evidence" value="ECO:0007669"/>
    <property type="project" value="InterPro"/>
</dbReference>
<dbReference type="SUPFAM" id="SSF50494">
    <property type="entry name" value="Trypsin-like serine proteases"/>
    <property type="match status" value="2"/>
</dbReference>
<dbReference type="Pfam" id="PF00089">
    <property type="entry name" value="Trypsin"/>
    <property type="match status" value="1"/>
</dbReference>
<dbReference type="InterPro" id="IPR001254">
    <property type="entry name" value="Trypsin_dom"/>
</dbReference>
<evidence type="ECO:0000313" key="2">
    <source>
        <dbReference type="Proteomes" id="UP000005239"/>
    </source>
</evidence>
<sequence length="704" mass="80165">MRQIQNTLRAANKPVDRLHRFKIEYLHMVDECIQDACTPIMENGRAYNRQRGNPLWFTMESDRETLMGLTKDLTHAIPIPHWSDFICRQTGACIKGFYKTDYTHENIDYYFDGIPREYDISEQGYFEECSQSQILTLMRTLTPLRRIKHAQSTLNKDVLCGRPESPKTSPALFLTNSFSVAVFITNYWKRQFWEWGPRKAFNVHCGGALISPAHVISSFSCVKNYTESASIYALFSPRFDGADYVHTSDEFPYPKSEFNYYYDSSVGKRYIKVHNMVAPHCDRESCTNIDIVILELYQPIDISQSYIRPVCLASSTSVVPKDFMALVDEETSKKDAVNPKDFGAPLVALDDHGRAVLHGIVVGNKEIGAGKNKNIALKIQALNSFICLHTGICPDGYDNFKDEELYSPFFSNVEGGVEFALETMNSKEYSKKFFNDPHSMEKELIRIGSVKDHNSLRFLTDEENEQNIRECGKLYPQNRMNHGTTITVSEHPWPVIIEESVLEYETRGETRMKRVWFILRHDRDYSIPLVDIAILELKEDIAPSARNGILCMPRRVEDDKIEDNRVALYGAGISPDQARVAGLMQNFTIDITKEGEIVVNSEMNHLLVTRREYTLAMPSNDVGDSGGPVVRYRNGDGRAMLYGVISSMNNMAGIPKTYAVLNNLVIRAFICRVTGVCAENKEEMLKLDMPKPMVDGIEVCARFD</sequence>
<dbReference type="InterPro" id="IPR043504">
    <property type="entry name" value="Peptidase_S1_PA_chymotrypsin"/>
</dbReference>
<reference evidence="1" key="2">
    <citation type="submission" date="2022-06" db="UniProtKB">
        <authorList>
            <consortium name="EnsemblMetazoa"/>
        </authorList>
    </citation>
    <scope>IDENTIFICATION</scope>
    <source>
        <strain evidence="1">PS312</strain>
    </source>
</reference>
<proteinExistence type="predicted"/>
<dbReference type="Proteomes" id="UP000005239">
    <property type="component" value="Unassembled WGS sequence"/>
</dbReference>
<protein>
    <submittedName>
        <fullName evidence="1">Trypsin</fullName>
    </submittedName>
</protein>
<dbReference type="AlphaFoldDB" id="A0A2A6CDL2"/>
<dbReference type="PANTHER" id="PTHR22596:SF16">
    <property type="entry name" value="PEPTIDASE S1 DOMAIN-CONTAINING PROTEIN"/>
    <property type="match status" value="1"/>
</dbReference>
<organism evidence="1 2">
    <name type="scientific">Pristionchus pacificus</name>
    <name type="common">Parasitic nematode worm</name>
    <dbReference type="NCBI Taxonomy" id="54126"/>
    <lineage>
        <taxon>Eukaryota</taxon>
        <taxon>Metazoa</taxon>
        <taxon>Ecdysozoa</taxon>
        <taxon>Nematoda</taxon>
        <taxon>Chromadorea</taxon>
        <taxon>Rhabditida</taxon>
        <taxon>Rhabditina</taxon>
        <taxon>Diplogasteromorpha</taxon>
        <taxon>Diplogasteroidea</taxon>
        <taxon>Neodiplogasteridae</taxon>
        <taxon>Pristionchus</taxon>
    </lineage>
</organism>
<reference evidence="2" key="1">
    <citation type="journal article" date="2008" name="Nat. Genet.">
        <title>The Pristionchus pacificus genome provides a unique perspective on nematode lifestyle and parasitism.</title>
        <authorList>
            <person name="Dieterich C."/>
            <person name="Clifton S.W."/>
            <person name="Schuster L.N."/>
            <person name="Chinwalla A."/>
            <person name="Delehaunty K."/>
            <person name="Dinkelacker I."/>
            <person name="Fulton L."/>
            <person name="Fulton R."/>
            <person name="Godfrey J."/>
            <person name="Minx P."/>
            <person name="Mitreva M."/>
            <person name="Roeseler W."/>
            <person name="Tian H."/>
            <person name="Witte H."/>
            <person name="Yang S.P."/>
            <person name="Wilson R.K."/>
            <person name="Sommer R.J."/>
        </authorList>
    </citation>
    <scope>NUCLEOTIDE SEQUENCE [LARGE SCALE GENOMIC DNA]</scope>
    <source>
        <strain evidence="2">PS312</strain>
    </source>
</reference>
<evidence type="ECO:0000313" key="1">
    <source>
        <dbReference type="EnsemblMetazoa" id="PPA05339.1"/>
    </source>
</evidence>
<dbReference type="GO" id="GO:0004252">
    <property type="term" value="F:serine-type endopeptidase activity"/>
    <property type="evidence" value="ECO:0007669"/>
    <property type="project" value="InterPro"/>
</dbReference>
<dbReference type="Gene3D" id="2.40.10.10">
    <property type="entry name" value="Trypsin-like serine proteases"/>
    <property type="match status" value="3"/>
</dbReference>
<accession>A0A2A6CDL2</accession>